<name>A0A1C7MXN1_GRIFR</name>
<keyword evidence="3" id="KW-1185">Reference proteome</keyword>
<accession>A0A1C7MXN1</accession>
<reference evidence="2 3" key="1">
    <citation type="submission" date="2016-03" db="EMBL/GenBank/DDBJ databases">
        <title>Whole genome sequencing of Grifola frondosa 9006-11.</title>
        <authorList>
            <person name="Min B."/>
            <person name="Park H."/>
            <person name="Kim J.-G."/>
            <person name="Cho H."/>
            <person name="Oh Y.-L."/>
            <person name="Kong W.-S."/>
            <person name="Choi I.-G."/>
        </authorList>
    </citation>
    <scope>NUCLEOTIDE SEQUENCE [LARGE SCALE GENOMIC DNA]</scope>
    <source>
        <strain evidence="2 3">9006-11</strain>
    </source>
</reference>
<dbReference type="EMBL" id="LUGG01000001">
    <property type="protein sequence ID" value="OBZ79854.1"/>
    <property type="molecule type" value="Genomic_DNA"/>
</dbReference>
<dbReference type="Proteomes" id="UP000092993">
    <property type="component" value="Unassembled WGS sequence"/>
</dbReference>
<organism evidence="2 3">
    <name type="scientific">Grifola frondosa</name>
    <name type="common">Maitake</name>
    <name type="synonym">Polyporus frondosus</name>
    <dbReference type="NCBI Taxonomy" id="5627"/>
    <lineage>
        <taxon>Eukaryota</taxon>
        <taxon>Fungi</taxon>
        <taxon>Dikarya</taxon>
        <taxon>Basidiomycota</taxon>
        <taxon>Agaricomycotina</taxon>
        <taxon>Agaricomycetes</taxon>
        <taxon>Polyporales</taxon>
        <taxon>Grifolaceae</taxon>
        <taxon>Grifola</taxon>
    </lineage>
</organism>
<sequence length="122" mass="13760">MSRRLTWRRQANVCCFQFLFLISVNGILPSSGSIVRYPGSNLIHHVSLHRLSYRDLKARGSAQVSVLHPYTNVLPSNKHLTPLLLRRGSPSHESSSGVHLRLMPYRDLTRCKEGDGNDLLSP</sequence>
<protein>
    <recommendedName>
        <fullName evidence="4">Secreted protein</fullName>
    </recommendedName>
</protein>
<evidence type="ECO:0000313" key="2">
    <source>
        <dbReference type="EMBL" id="OBZ79854.1"/>
    </source>
</evidence>
<keyword evidence="1" id="KW-0732">Signal</keyword>
<gene>
    <name evidence="2" type="ORF">A0H81_00485</name>
</gene>
<comment type="caution">
    <text evidence="2">The sequence shown here is derived from an EMBL/GenBank/DDBJ whole genome shotgun (WGS) entry which is preliminary data.</text>
</comment>
<evidence type="ECO:0008006" key="4">
    <source>
        <dbReference type="Google" id="ProtNLM"/>
    </source>
</evidence>
<feature type="chain" id="PRO_5008889351" description="Secreted protein" evidence="1">
    <location>
        <begin position="27"/>
        <end position="122"/>
    </location>
</feature>
<evidence type="ECO:0000313" key="3">
    <source>
        <dbReference type="Proteomes" id="UP000092993"/>
    </source>
</evidence>
<evidence type="ECO:0000256" key="1">
    <source>
        <dbReference type="SAM" id="SignalP"/>
    </source>
</evidence>
<dbReference type="AlphaFoldDB" id="A0A1C7MXN1"/>
<proteinExistence type="predicted"/>
<feature type="signal peptide" evidence="1">
    <location>
        <begin position="1"/>
        <end position="26"/>
    </location>
</feature>